<dbReference type="PANTHER" id="PTHR11895:SF7">
    <property type="entry name" value="GLUTAMYL-TRNA(GLN) AMIDOTRANSFERASE SUBUNIT A, MITOCHONDRIAL"/>
    <property type="match status" value="1"/>
</dbReference>
<reference evidence="4" key="1">
    <citation type="submission" date="2016-10" db="EMBL/GenBank/DDBJ databases">
        <authorList>
            <person name="Varghese N."/>
            <person name="Submissions S."/>
        </authorList>
    </citation>
    <scope>NUCLEOTIDE SEQUENCE [LARGE SCALE GENOMIC DNA]</scope>
    <source>
        <strain evidence="4">S9</strain>
    </source>
</reference>
<dbReference type="Proteomes" id="UP000198571">
    <property type="component" value="Unassembled WGS sequence"/>
</dbReference>
<evidence type="ECO:0000313" key="4">
    <source>
        <dbReference type="Proteomes" id="UP000198571"/>
    </source>
</evidence>
<dbReference type="InterPro" id="IPR036928">
    <property type="entry name" value="AS_sf"/>
</dbReference>
<evidence type="ECO:0000256" key="1">
    <source>
        <dbReference type="ARBA" id="ARBA00009199"/>
    </source>
</evidence>
<dbReference type="GO" id="GO:0003824">
    <property type="term" value="F:catalytic activity"/>
    <property type="evidence" value="ECO:0007669"/>
    <property type="project" value="InterPro"/>
</dbReference>
<keyword evidence="4" id="KW-1185">Reference proteome</keyword>
<dbReference type="InterPro" id="IPR000120">
    <property type="entry name" value="Amidase"/>
</dbReference>
<dbReference type="PROSITE" id="PS00571">
    <property type="entry name" value="AMIDASES"/>
    <property type="match status" value="1"/>
</dbReference>
<gene>
    <name evidence="3" type="ORF">SAMN05518684_106112</name>
</gene>
<dbReference type="EMBL" id="FOGT01000006">
    <property type="protein sequence ID" value="SES01132.1"/>
    <property type="molecule type" value="Genomic_DNA"/>
</dbReference>
<dbReference type="InterPro" id="IPR023631">
    <property type="entry name" value="Amidase_dom"/>
</dbReference>
<dbReference type="InterPro" id="IPR020556">
    <property type="entry name" value="Amidase_CS"/>
</dbReference>
<dbReference type="PANTHER" id="PTHR11895">
    <property type="entry name" value="TRANSAMIDASE"/>
    <property type="match status" value="1"/>
</dbReference>
<dbReference type="Gene3D" id="3.90.1300.10">
    <property type="entry name" value="Amidase signature (AS) domain"/>
    <property type="match status" value="1"/>
</dbReference>
<dbReference type="STRING" id="1601833.SAMN05518684_106112"/>
<evidence type="ECO:0000313" key="3">
    <source>
        <dbReference type="EMBL" id="SES01132.1"/>
    </source>
</evidence>
<organism evidence="3 4">
    <name type="scientific">Salipaludibacillus aurantiacus</name>
    <dbReference type="NCBI Taxonomy" id="1601833"/>
    <lineage>
        <taxon>Bacteria</taxon>
        <taxon>Bacillati</taxon>
        <taxon>Bacillota</taxon>
        <taxon>Bacilli</taxon>
        <taxon>Bacillales</taxon>
        <taxon>Bacillaceae</taxon>
    </lineage>
</organism>
<dbReference type="RefSeq" id="WP_093050699.1">
    <property type="nucleotide sequence ID" value="NZ_FOGT01000006.1"/>
</dbReference>
<sequence length="502" mass="54155">MDLQTYRSLDATDLSELIRKKEMSPLEIFELAWKQLEKINPALNAVVHHRGEQALEEAKNITGAEGMFAGVPFLLKNASQAMKGEKLTVGARLLASHSAKQDSHLVRKLRVNGIIAAGHTNTPEFGLKNITEPELYGPTRNPWNTGHSPGGSSGGSAAAVAGGIVPAAGASDGGGSIRIPASFTGLFGLKPTRGRMPVGPGSGRQWQGAAIDFVLSRSVRDSAALFDLLQTVQPEAAFQAPLLETPVLQEKESDWAKPLTVAFSTQSPVHTPVSDEAVEAVKKTAVWLEKEGHRVEEASPELDGVKLIENYYLMNSGEMAGVVSSLEKMSGRKITEDDLELESWMLSEAGKKVSAAEFSLSLQAWDAAAAVIASFHNRYDLYVTPTTAYPAPKIGEFTKSPSDAEEFRRKLAEASSSGQQALIYEMFLPSLAYTPYTQLANLTGQPAVSLPLHLTGEGLPLGVQVMAPKGREDLLFRLAFQLEQSELWKGMKGNPVFEGCER</sequence>
<comment type="similarity">
    <text evidence="1">Belongs to the amidase family.</text>
</comment>
<evidence type="ECO:0000259" key="2">
    <source>
        <dbReference type="Pfam" id="PF01425"/>
    </source>
</evidence>
<name>A0A1H9TVR0_9BACI</name>
<proteinExistence type="inferred from homology"/>
<feature type="domain" description="Amidase" evidence="2">
    <location>
        <begin position="28"/>
        <end position="475"/>
    </location>
</feature>
<dbReference type="Pfam" id="PF01425">
    <property type="entry name" value="Amidase"/>
    <property type="match status" value="1"/>
</dbReference>
<dbReference type="OrthoDB" id="9811471at2"/>
<dbReference type="NCBIfam" id="NF005099">
    <property type="entry name" value="PRK06529.1"/>
    <property type="match status" value="1"/>
</dbReference>
<dbReference type="AlphaFoldDB" id="A0A1H9TVR0"/>
<protein>
    <submittedName>
        <fullName evidence="3">Amidase</fullName>
    </submittedName>
</protein>
<dbReference type="SUPFAM" id="SSF75304">
    <property type="entry name" value="Amidase signature (AS) enzymes"/>
    <property type="match status" value="1"/>
</dbReference>
<accession>A0A1H9TVR0</accession>